<protein>
    <submittedName>
        <fullName evidence="5">Hydrogenase maturation protease</fullName>
    </submittedName>
</protein>
<sequence length="186" mass="20186">MPEDLEGSHDKVRVLILGVGNRLLGDDGAGSYFAEALSSMNIPEWMRVVDGGIGGIELLEEIEDCGILFVVDSLSPEEGKPGDVRVYRVDRSSVDREILLKHLISSGSHGVTTEVLIAAAVAMGKLPETYVVGIVPSSIDLREGLSPEVKMAFPKVLDVITRILRDKKLDIDLDIGSFLKKIDELC</sequence>
<evidence type="ECO:0000256" key="1">
    <source>
        <dbReference type="ARBA" id="ARBA00006814"/>
    </source>
</evidence>
<dbReference type="PRINTS" id="PR00446">
    <property type="entry name" value="HYDRGNUPTAKE"/>
</dbReference>
<gene>
    <name evidence="5" type="ORF">D9Q81_02625</name>
</gene>
<evidence type="ECO:0000256" key="4">
    <source>
        <dbReference type="ARBA" id="ARBA00022801"/>
    </source>
</evidence>
<keyword evidence="2 5" id="KW-0645">Protease</keyword>
<dbReference type="EMBL" id="RCOR01000018">
    <property type="protein sequence ID" value="RSN69517.1"/>
    <property type="molecule type" value="Genomic_DNA"/>
</dbReference>
<name>A0A429G6S0_9CREN</name>
<dbReference type="PANTHER" id="PTHR30302:SF1">
    <property type="entry name" value="HYDROGENASE 2 MATURATION PROTEASE"/>
    <property type="match status" value="1"/>
</dbReference>
<dbReference type="Pfam" id="PF01750">
    <property type="entry name" value="HycI"/>
    <property type="match status" value="1"/>
</dbReference>
<dbReference type="Proteomes" id="UP000278149">
    <property type="component" value="Unassembled WGS sequence"/>
</dbReference>
<evidence type="ECO:0000313" key="6">
    <source>
        <dbReference type="Proteomes" id="UP000278149"/>
    </source>
</evidence>
<dbReference type="AlphaFoldDB" id="A0A429G6S0"/>
<dbReference type="SUPFAM" id="SSF53163">
    <property type="entry name" value="HybD-like"/>
    <property type="match status" value="1"/>
</dbReference>
<dbReference type="InterPro" id="IPR000671">
    <property type="entry name" value="Peptidase_A31"/>
</dbReference>
<dbReference type="GO" id="GO:0016485">
    <property type="term" value="P:protein processing"/>
    <property type="evidence" value="ECO:0007669"/>
    <property type="project" value="TreeGrafter"/>
</dbReference>
<comment type="similarity">
    <text evidence="1">Belongs to the peptidase A31 family.</text>
</comment>
<keyword evidence="4" id="KW-0378">Hydrolase</keyword>
<dbReference type="GO" id="GO:0008047">
    <property type="term" value="F:enzyme activator activity"/>
    <property type="evidence" value="ECO:0007669"/>
    <property type="project" value="InterPro"/>
</dbReference>
<accession>A0A429G6S0</accession>
<comment type="caution">
    <text evidence="5">The sequence shown here is derived from an EMBL/GenBank/DDBJ whole genome shotgun (WGS) entry which is preliminary data.</text>
</comment>
<dbReference type="RefSeq" id="WP_125741082.1">
    <property type="nucleotide sequence ID" value="NZ_RCOR01000018.1"/>
</dbReference>
<dbReference type="GO" id="GO:0004190">
    <property type="term" value="F:aspartic-type endopeptidase activity"/>
    <property type="evidence" value="ECO:0007669"/>
    <property type="project" value="UniProtKB-KW"/>
</dbReference>
<proteinExistence type="inferred from homology"/>
<dbReference type="PANTHER" id="PTHR30302">
    <property type="entry name" value="HYDROGENASE 1 MATURATION PROTEASE"/>
    <property type="match status" value="1"/>
</dbReference>
<reference evidence="5 6" key="1">
    <citation type="submission" date="2018-10" db="EMBL/GenBank/DDBJ databases">
        <title>Co-occurring genomic capacity for anaerobic methane metabolism and dissimilatory sulfite reduction discovered in the Korarchaeota.</title>
        <authorList>
            <person name="Mckay L.J."/>
            <person name="Dlakic M."/>
            <person name="Fields M.W."/>
            <person name="Delmont T.O."/>
            <person name="Eren A.M."/>
            <person name="Jay Z.J."/>
            <person name="Klingelsmith K.B."/>
            <person name="Rusch D.B."/>
            <person name="Inskeep W.P."/>
        </authorList>
    </citation>
    <scope>NUCLEOTIDE SEQUENCE [LARGE SCALE GENOMIC DNA]</scope>
    <source>
        <strain evidence="5 6">WS</strain>
    </source>
</reference>
<evidence type="ECO:0000256" key="2">
    <source>
        <dbReference type="ARBA" id="ARBA00022670"/>
    </source>
</evidence>
<dbReference type="Gene3D" id="3.40.50.1450">
    <property type="entry name" value="HybD-like"/>
    <property type="match status" value="1"/>
</dbReference>
<dbReference type="CDD" id="cd00518">
    <property type="entry name" value="H2MP"/>
    <property type="match status" value="1"/>
</dbReference>
<organism evidence="5 6">
    <name type="scientific">Candidatus Korarchaeum cryptofilum</name>
    <dbReference type="NCBI Taxonomy" id="498846"/>
    <lineage>
        <taxon>Archaea</taxon>
        <taxon>Thermoproteota</taxon>
        <taxon>Candidatus Korarchaeia</taxon>
        <taxon>Candidatus Korarchaeales</taxon>
        <taxon>Candidatus Korarchaeaceae</taxon>
        <taxon>Candidatus Korarchaeum</taxon>
    </lineage>
</organism>
<evidence type="ECO:0000313" key="5">
    <source>
        <dbReference type="EMBL" id="RSN69517.1"/>
    </source>
</evidence>
<dbReference type="InterPro" id="IPR023430">
    <property type="entry name" value="Pept_HybD-like_dom_sf"/>
</dbReference>
<keyword evidence="3" id="KW-0064">Aspartyl protease</keyword>
<evidence type="ECO:0000256" key="3">
    <source>
        <dbReference type="ARBA" id="ARBA00022750"/>
    </source>
</evidence>
<dbReference type="NCBIfam" id="TIGR00072">
    <property type="entry name" value="hydrog_prot"/>
    <property type="match status" value="1"/>
</dbReference>